<comment type="caution">
    <text evidence="1">The sequence shown here is derived from an EMBL/GenBank/DDBJ whole genome shotgun (WGS) entry which is preliminary data.</text>
</comment>
<evidence type="ECO:0000313" key="2">
    <source>
        <dbReference type="Proteomes" id="UP001501153"/>
    </source>
</evidence>
<gene>
    <name evidence="1" type="ORF">GCM10023185_34240</name>
</gene>
<reference evidence="2" key="1">
    <citation type="journal article" date="2019" name="Int. J. Syst. Evol. Microbiol.">
        <title>The Global Catalogue of Microorganisms (GCM) 10K type strain sequencing project: providing services to taxonomists for standard genome sequencing and annotation.</title>
        <authorList>
            <consortium name="The Broad Institute Genomics Platform"/>
            <consortium name="The Broad Institute Genome Sequencing Center for Infectious Disease"/>
            <person name="Wu L."/>
            <person name="Ma J."/>
        </authorList>
    </citation>
    <scope>NUCLEOTIDE SEQUENCE [LARGE SCALE GENOMIC DNA]</scope>
    <source>
        <strain evidence="2">JCM 17923</strain>
    </source>
</reference>
<evidence type="ECO:0000313" key="1">
    <source>
        <dbReference type="EMBL" id="GAA4364595.1"/>
    </source>
</evidence>
<sequence length="567" mass="57780">MKSIHMSISAGWLFFLYSLLAGVGALAQAPAWQTVTTADASSTGSFYVHKIAADAAGDVYVAGVFTQRVSFGGTVLTVGSSGTQEMFVAKWSPAAGRYLWAQQSSGSSRVFSCSLATQGSSIYVVGTFAGPTITFGGSTLTTAGGNDIFIAKLTDAGNSSTFAWARSAGSGTDDLGTSIAVSGPNVYVAGTIGGPTATFGSLSLASSGSDMYVVKLTDNGPSAAFVWGQRGGGSNWDDATAVAVQGTSVYVTGPFASQSITLGPFTLLNSHLDDDIFVAKLRDDGSSGSFVWAQRAGGNYTDWPSSLAVSGPSVYIGGYFVGPTVSYGSSTLTNAANGRQGFVAKLRDAGSTSTFEWAQQALGFGETYVLDVTAAGSRVYLAGFFASPTVSLGSTVFTTAGFRDIFVARLSDAGSTSSVDWAQHAGGSRGHDLANTLAISGSTLYVGGLLYASATFGNQVVTTPAGSSGNYSGFLTSILDNTPTANSPGQAQPGLLVSPNPAHGLAALTLPASPAARSAVLLDALGREVRRATLPARATTTRLDLHGLAPGLYLLRCGNATARLVVE</sequence>
<proteinExistence type="predicted"/>
<dbReference type="RefSeq" id="WP_345237331.1">
    <property type="nucleotide sequence ID" value="NZ_BAABGZ010000072.1"/>
</dbReference>
<evidence type="ECO:0008006" key="3">
    <source>
        <dbReference type="Google" id="ProtNLM"/>
    </source>
</evidence>
<dbReference type="InterPro" id="IPR052918">
    <property type="entry name" value="Motility_Chemotaxis_Reg"/>
</dbReference>
<keyword evidence="2" id="KW-1185">Reference proteome</keyword>
<organism evidence="1 2">
    <name type="scientific">Hymenobacter saemangeumensis</name>
    <dbReference type="NCBI Taxonomy" id="1084522"/>
    <lineage>
        <taxon>Bacteria</taxon>
        <taxon>Pseudomonadati</taxon>
        <taxon>Bacteroidota</taxon>
        <taxon>Cytophagia</taxon>
        <taxon>Cytophagales</taxon>
        <taxon>Hymenobacteraceae</taxon>
        <taxon>Hymenobacter</taxon>
    </lineage>
</organism>
<name>A0ABP8IPD9_9BACT</name>
<dbReference type="PANTHER" id="PTHR35580">
    <property type="entry name" value="CELL SURFACE GLYCOPROTEIN (S-LAYER PROTEIN)-LIKE PROTEIN"/>
    <property type="match status" value="1"/>
</dbReference>
<accession>A0ABP8IPD9</accession>
<protein>
    <recommendedName>
        <fullName evidence="3">T9SS type A sorting domain-containing protein</fullName>
    </recommendedName>
</protein>
<dbReference type="PANTHER" id="PTHR35580:SF1">
    <property type="entry name" value="PHYTASE-LIKE DOMAIN-CONTAINING PROTEIN"/>
    <property type="match status" value="1"/>
</dbReference>
<dbReference type="Proteomes" id="UP001501153">
    <property type="component" value="Unassembled WGS sequence"/>
</dbReference>
<dbReference type="EMBL" id="BAABGZ010000072">
    <property type="protein sequence ID" value="GAA4364595.1"/>
    <property type="molecule type" value="Genomic_DNA"/>
</dbReference>